<evidence type="ECO:0000313" key="3">
    <source>
        <dbReference type="EMBL" id="KAJ3654179.1"/>
    </source>
</evidence>
<feature type="compositionally biased region" description="Low complexity" evidence="2">
    <location>
        <begin position="178"/>
        <end position="190"/>
    </location>
</feature>
<feature type="coiled-coil region" evidence="1">
    <location>
        <begin position="569"/>
        <end position="624"/>
    </location>
</feature>
<feature type="region of interest" description="Disordered" evidence="2">
    <location>
        <begin position="105"/>
        <end position="266"/>
    </location>
</feature>
<feature type="compositionally biased region" description="Basic and acidic residues" evidence="2">
    <location>
        <begin position="371"/>
        <end position="380"/>
    </location>
</feature>
<feature type="coiled-coil region" evidence="1">
    <location>
        <begin position="681"/>
        <end position="743"/>
    </location>
</feature>
<dbReference type="AlphaFoldDB" id="A0AA38IID3"/>
<evidence type="ECO:0000256" key="2">
    <source>
        <dbReference type="SAM" id="MobiDB-lite"/>
    </source>
</evidence>
<dbReference type="InterPro" id="IPR053108">
    <property type="entry name" value="Chlamydial_TARP"/>
</dbReference>
<feature type="region of interest" description="Disordered" evidence="2">
    <location>
        <begin position="425"/>
        <end position="465"/>
    </location>
</feature>
<gene>
    <name evidence="3" type="ORF">Zmor_013387</name>
</gene>
<dbReference type="Gene3D" id="1.10.287.1490">
    <property type="match status" value="1"/>
</dbReference>
<protein>
    <submittedName>
        <fullName evidence="3">Uncharacterized protein</fullName>
    </submittedName>
</protein>
<feature type="coiled-coil region" evidence="1">
    <location>
        <begin position="843"/>
        <end position="979"/>
    </location>
</feature>
<feature type="compositionally biased region" description="Basic and acidic residues" evidence="2">
    <location>
        <begin position="432"/>
        <end position="442"/>
    </location>
</feature>
<dbReference type="PANTHER" id="PTHR36975">
    <property type="match status" value="1"/>
</dbReference>
<comment type="caution">
    <text evidence="3">The sequence shown here is derived from an EMBL/GenBank/DDBJ whole genome shotgun (WGS) entry which is preliminary data.</text>
</comment>
<name>A0AA38IID3_9CUCU</name>
<evidence type="ECO:0000313" key="4">
    <source>
        <dbReference type="Proteomes" id="UP001168821"/>
    </source>
</evidence>
<feature type="compositionally biased region" description="Basic and acidic residues" evidence="2">
    <location>
        <begin position="222"/>
        <end position="234"/>
    </location>
</feature>
<keyword evidence="4" id="KW-1185">Reference proteome</keyword>
<sequence length="1081" mass="122314">MSYVNKKLRAFHDVNHVEVRRKRSEGRMKTYISAIDARSWCGSKEDRRQHILDLIRQGDGKGLSLGKYIPIEAIIDILLANKNADIKRLQQEIAELKAQMKEHGISYEEKPVRTVEPGSEHLGPQASEAAKSSVKSKRSAGEAPPKERGSQEEIKATIEQGPTEEWGMVELARDEEGAAAVTPGEEAAAAPEEELLGGAPKEEIAKISSHPSRTGVAEEGIEEKLSADKAEKISKTSSHPSRAGMEAEGIDEKDKAETVQPVVTQTRVSRTSFRDLPTIKRKSSDTISGMELQVITVGGVPAEEEMKVVPEKGITEVPEKEIKEVVEYREEVEALYRALAMEAIQQLEAIRNIVEAGDAQPGTPVDQQPESGRRKSKESIKSGTGSHKSSEKLTAIAEEAGASQVNNSSWYNVYLLWLHFTQPAKSSSRTSRGSEGEKDKVKPVVSAPVSNQPFESSSPQGTELRRRLDGLRGLEDEVKNLKDKIAKRVEPSGDSNERDKLKADMDECQMKLKELDILKIEKNCLKGRCKDLEAVQIEYENLLKRTAGFETMKAQCSMYKTKYDEVVKLSEENIQLRNKSQKTDDLEKEREMLLKQIEECECCINNQDSELKRLTCHIQCLSEEINKQILKIEKNCLKGRCKDLEAVQIEYENLLKRTAGFETMKAQCSMYKTKYDEVVKLSEENIQLRNKSQKTDDLEKEREMLLKQIEECECCINNQDSELKRLTCHIQCLSEEINKQREQSTTKTLTIKARLKKQDLMPESHVPEADQDAPPACEATCLRTRIAELEDEVAQLENQIAQMKKARSEEQSALNESHKEELAAKDAMHSALQESFNATKSNYNALDSNYQALQANYKTLEEKYKALEENYAQLDAKYKSSVEKYNELEAKYDAAAGDYDNLRSQYKATEASYKKLDASYKALEIKYKTLDTTFKHLQDSRKVLEENIKSLQENNKTCIQNLESEKNNSHQLSEALRRTIKNDDHLKQMLKQTKCAIKCITLKLKKNEIIGPVELQRQKEEFCKKMQELQGLTEAPCGAEKIFELEEELTKANATIKCLRGNLNQLKGVMDKRENPEHCIC</sequence>
<organism evidence="3 4">
    <name type="scientific">Zophobas morio</name>
    <dbReference type="NCBI Taxonomy" id="2755281"/>
    <lineage>
        <taxon>Eukaryota</taxon>
        <taxon>Metazoa</taxon>
        <taxon>Ecdysozoa</taxon>
        <taxon>Arthropoda</taxon>
        <taxon>Hexapoda</taxon>
        <taxon>Insecta</taxon>
        <taxon>Pterygota</taxon>
        <taxon>Neoptera</taxon>
        <taxon>Endopterygota</taxon>
        <taxon>Coleoptera</taxon>
        <taxon>Polyphaga</taxon>
        <taxon>Cucujiformia</taxon>
        <taxon>Tenebrionidae</taxon>
        <taxon>Zophobas</taxon>
    </lineage>
</organism>
<feature type="compositionally biased region" description="Polar residues" evidence="2">
    <location>
        <begin position="448"/>
        <end position="461"/>
    </location>
</feature>
<dbReference type="PANTHER" id="PTHR36975:SF5">
    <property type="entry name" value="TRANSLOCATED ACTIN-RECRUITING PHOSPHOPROTEIN"/>
    <property type="match status" value="1"/>
</dbReference>
<dbReference type="Proteomes" id="UP001168821">
    <property type="component" value="Unassembled WGS sequence"/>
</dbReference>
<feature type="coiled-coil region" evidence="1">
    <location>
        <begin position="779"/>
        <end position="816"/>
    </location>
</feature>
<evidence type="ECO:0000256" key="1">
    <source>
        <dbReference type="SAM" id="Coils"/>
    </source>
</evidence>
<keyword evidence="1" id="KW-0175">Coiled coil</keyword>
<dbReference type="EMBL" id="JALNTZ010000004">
    <property type="protein sequence ID" value="KAJ3654179.1"/>
    <property type="molecule type" value="Genomic_DNA"/>
</dbReference>
<reference evidence="3" key="1">
    <citation type="journal article" date="2023" name="G3 (Bethesda)">
        <title>Whole genome assemblies of Zophobas morio and Tenebrio molitor.</title>
        <authorList>
            <person name="Kaur S."/>
            <person name="Stinson S.A."/>
            <person name="diCenzo G.C."/>
        </authorList>
    </citation>
    <scope>NUCLEOTIDE SEQUENCE</scope>
    <source>
        <strain evidence="3">QUZm001</strain>
    </source>
</reference>
<feature type="region of interest" description="Disordered" evidence="2">
    <location>
        <begin position="358"/>
        <end position="392"/>
    </location>
</feature>
<accession>A0AA38IID3</accession>
<dbReference type="SUPFAM" id="SSF57997">
    <property type="entry name" value="Tropomyosin"/>
    <property type="match status" value="1"/>
</dbReference>
<feature type="compositionally biased region" description="Basic and acidic residues" evidence="2">
    <location>
        <begin position="144"/>
        <end position="156"/>
    </location>
</feature>
<proteinExistence type="predicted"/>